<evidence type="ECO:0000313" key="1">
    <source>
        <dbReference type="EMBL" id="KAB5744691.1"/>
    </source>
</evidence>
<comment type="caution">
    <text evidence="1">The sequence shown here is derived from an EMBL/GenBank/DDBJ whole genome shotgun (WGS) entry which is preliminary data.</text>
</comment>
<name>A0A7J5MWH0_BIFAD</name>
<proteinExistence type="predicted"/>
<reference evidence="1 2" key="1">
    <citation type="journal article" date="2019" name="Nat. Med.">
        <title>A library of human gut bacterial isolates paired with longitudinal multiomics data enables mechanistic microbiome research.</title>
        <authorList>
            <person name="Poyet M."/>
            <person name="Groussin M."/>
            <person name="Gibbons S.M."/>
            <person name="Avila-Pacheco J."/>
            <person name="Jiang X."/>
            <person name="Kearney S.M."/>
            <person name="Perrotta A.R."/>
            <person name="Berdy B."/>
            <person name="Zhao S."/>
            <person name="Lieberman T.D."/>
            <person name="Swanson P.K."/>
            <person name="Smith M."/>
            <person name="Roesemann S."/>
            <person name="Alexander J.E."/>
            <person name="Rich S.A."/>
            <person name="Livny J."/>
            <person name="Vlamakis H."/>
            <person name="Clish C."/>
            <person name="Bullock K."/>
            <person name="Deik A."/>
            <person name="Scott J."/>
            <person name="Pierce K.A."/>
            <person name="Xavier R.J."/>
            <person name="Alm E.J."/>
        </authorList>
    </citation>
    <scope>NUCLEOTIDE SEQUENCE [LARGE SCALE GENOMIC DNA]</scope>
    <source>
        <strain evidence="1 2">BIOML-A190</strain>
    </source>
</reference>
<protein>
    <submittedName>
        <fullName evidence="1">Uncharacterized protein</fullName>
    </submittedName>
</protein>
<dbReference type="EMBL" id="WDLT01000009">
    <property type="protein sequence ID" value="KAB5744691.1"/>
    <property type="molecule type" value="Genomic_DNA"/>
</dbReference>
<dbReference type="AlphaFoldDB" id="A0A7J5MWH0"/>
<organism evidence="1 2">
    <name type="scientific">Bifidobacterium adolescentis</name>
    <dbReference type="NCBI Taxonomy" id="1680"/>
    <lineage>
        <taxon>Bacteria</taxon>
        <taxon>Bacillati</taxon>
        <taxon>Actinomycetota</taxon>
        <taxon>Actinomycetes</taxon>
        <taxon>Bifidobacteriales</taxon>
        <taxon>Bifidobacteriaceae</taxon>
        <taxon>Bifidobacterium</taxon>
    </lineage>
</organism>
<dbReference type="Proteomes" id="UP000437631">
    <property type="component" value="Unassembled WGS sequence"/>
</dbReference>
<gene>
    <name evidence="1" type="ORF">GA752_07890</name>
</gene>
<accession>A0A7J5MWH0</accession>
<evidence type="ECO:0000313" key="2">
    <source>
        <dbReference type="Proteomes" id="UP000437631"/>
    </source>
</evidence>
<sequence>MLRIEQSLRDIRTLQAELAAIGVDMALSDLVGEDAVACISIPDLEYVEEQCILPDGGFYDGFTRQEVAFNEYRLRVIERLSRHYEGEVKAIADKWRELCGGEETPLPDNLQARRKSLADTADKLHGLIGDEPPALNGNDYRLLEGIARDPQAHITLPDGDYKRLKGMGLVIRGYRFPDTIRCDGLTGLGEKAMERYERKNGR</sequence>